<dbReference type="PANTHER" id="PTHR15396">
    <property type="entry name" value="RIBONUCLEASE P PROTEIN SUBUNIT P40"/>
    <property type="match status" value="1"/>
</dbReference>
<dbReference type="GO" id="GO:0000447">
    <property type="term" value="P:endonucleolytic cleavage in ITS1 to separate SSU-rRNA from 5.8S rRNA and LSU-rRNA from tricistronic rRNA transcript (SSU-rRNA, 5.8S rRNA, LSU-rRNA)"/>
    <property type="evidence" value="ECO:0007669"/>
    <property type="project" value="TreeGrafter"/>
</dbReference>
<gene>
    <name evidence="1" type="ORF">C8J55DRAFT_519405</name>
</gene>
<dbReference type="Pfam" id="PF08584">
    <property type="entry name" value="Ribonuc_P_40"/>
    <property type="match status" value="1"/>
</dbReference>
<comment type="caution">
    <text evidence="1">The sequence shown here is derived from an EMBL/GenBank/DDBJ whole genome shotgun (WGS) entry which is preliminary data.</text>
</comment>
<dbReference type="InterPro" id="IPR013893">
    <property type="entry name" value="RNase_P_Rpp40"/>
</dbReference>
<evidence type="ECO:0000313" key="1">
    <source>
        <dbReference type="EMBL" id="KAJ4473401.1"/>
    </source>
</evidence>
<proteinExistence type="predicted"/>
<dbReference type="GO" id="GO:0000171">
    <property type="term" value="F:ribonuclease MRP activity"/>
    <property type="evidence" value="ECO:0007669"/>
    <property type="project" value="TreeGrafter"/>
</dbReference>
<dbReference type="AlphaFoldDB" id="A0A9W9A384"/>
<dbReference type="EMBL" id="JANVFS010000025">
    <property type="protein sequence ID" value="KAJ4473401.1"/>
    <property type="molecule type" value="Genomic_DNA"/>
</dbReference>
<dbReference type="GO" id="GO:0001682">
    <property type="term" value="P:tRNA 5'-leader removal"/>
    <property type="evidence" value="ECO:0007669"/>
    <property type="project" value="InterPro"/>
</dbReference>
<reference evidence="1" key="2">
    <citation type="journal article" date="2023" name="Proc. Natl. Acad. Sci. U.S.A.">
        <title>A global phylogenomic analysis of the shiitake genus Lentinula.</title>
        <authorList>
            <person name="Sierra-Patev S."/>
            <person name="Min B."/>
            <person name="Naranjo-Ortiz M."/>
            <person name="Looney B."/>
            <person name="Konkel Z."/>
            <person name="Slot J.C."/>
            <person name="Sakamoto Y."/>
            <person name="Steenwyk J.L."/>
            <person name="Rokas A."/>
            <person name="Carro J."/>
            <person name="Camarero S."/>
            <person name="Ferreira P."/>
            <person name="Molpeceres G."/>
            <person name="Ruiz-Duenas F.J."/>
            <person name="Serrano A."/>
            <person name="Henrissat B."/>
            <person name="Drula E."/>
            <person name="Hughes K.W."/>
            <person name="Mata J.L."/>
            <person name="Ishikawa N.K."/>
            <person name="Vargas-Isla R."/>
            <person name="Ushijima S."/>
            <person name="Smith C.A."/>
            <person name="Donoghue J."/>
            <person name="Ahrendt S."/>
            <person name="Andreopoulos W."/>
            <person name="He G."/>
            <person name="LaButti K."/>
            <person name="Lipzen A."/>
            <person name="Ng V."/>
            <person name="Riley R."/>
            <person name="Sandor L."/>
            <person name="Barry K."/>
            <person name="Martinez A.T."/>
            <person name="Xiao Y."/>
            <person name="Gibbons J.G."/>
            <person name="Terashima K."/>
            <person name="Grigoriev I.V."/>
            <person name="Hibbett D."/>
        </authorList>
    </citation>
    <scope>NUCLEOTIDE SEQUENCE</scope>
    <source>
        <strain evidence="1">Sp2 HRB7682 ss15</strain>
    </source>
</reference>
<accession>A0A9W9A384</accession>
<dbReference type="PANTHER" id="PTHR15396:SF1">
    <property type="entry name" value="RIBONUCLEASE P PROTEIN SUBUNIT P40"/>
    <property type="match status" value="1"/>
</dbReference>
<name>A0A9W9A384_9AGAR</name>
<sequence length="416" mass="46339">MTFDHRRVEIFTGLDFLDSKLQNEAHCHPFTQQIDLLFPSNASSETALATSLKVPRYAKGKISLSKIFTEGVNFVEKYSTRSGISFLSAGSGPKFSQKEEDVWCIDYRGVLTLSVCKDTYNGLGLVGKRVAFGKGKSKQGDGRHVISIPIYAKDAESVKIRTQREAALKRWEERRAQEIGSPLWNVLAFSESMSPEELDTALQVLVKDQVAAPFEIVSVRYQKAVLEDVHVPVVRLTPRPRPQNKLGLDQQEEEDWCETMEGLFEWVGMAGLGATRLKANDRVDPFVAVYQPPSPTRVGSVTHLQWSGFIGPSFVQSLVEFISHHLVQSLQPDRPDFLSISSHACTWAPVSYISLKAQTGRTDVRPPLRDSTRDVEDSWCLIATAPQHGASLDVHNAKKCAWVMAESVGKHDSRLG</sequence>
<dbReference type="GO" id="GO:0004526">
    <property type="term" value="F:ribonuclease P activity"/>
    <property type="evidence" value="ECO:0007669"/>
    <property type="project" value="TreeGrafter"/>
</dbReference>
<dbReference type="GO" id="GO:0030681">
    <property type="term" value="C:multimeric ribonuclease P complex"/>
    <property type="evidence" value="ECO:0007669"/>
    <property type="project" value="TreeGrafter"/>
</dbReference>
<dbReference type="Proteomes" id="UP001150238">
    <property type="component" value="Unassembled WGS sequence"/>
</dbReference>
<organism evidence="1 2">
    <name type="scientific">Lentinula lateritia</name>
    <dbReference type="NCBI Taxonomy" id="40482"/>
    <lineage>
        <taxon>Eukaryota</taxon>
        <taxon>Fungi</taxon>
        <taxon>Dikarya</taxon>
        <taxon>Basidiomycota</taxon>
        <taxon>Agaricomycotina</taxon>
        <taxon>Agaricomycetes</taxon>
        <taxon>Agaricomycetidae</taxon>
        <taxon>Agaricales</taxon>
        <taxon>Marasmiineae</taxon>
        <taxon>Omphalotaceae</taxon>
        <taxon>Lentinula</taxon>
    </lineage>
</organism>
<dbReference type="GO" id="GO:0000172">
    <property type="term" value="C:ribonuclease MRP complex"/>
    <property type="evidence" value="ECO:0007669"/>
    <property type="project" value="TreeGrafter"/>
</dbReference>
<protein>
    <submittedName>
        <fullName evidence="1">Ribonuclease P 40kDa subunit-domain-containing protein</fullName>
    </submittedName>
</protein>
<evidence type="ECO:0000313" key="2">
    <source>
        <dbReference type="Proteomes" id="UP001150238"/>
    </source>
</evidence>
<reference evidence="1" key="1">
    <citation type="submission" date="2022-08" db="EMBL/GenBank/DDBJ databases">
        <authorList>
            <consortium name="DOE Joint Genome Institute"/>
            <person name="Min B."/>
            <person name="Riley R."/>
            <person name="Sierra-Patev S."/>
            <person name="Naranjo-Ortiz M."/>
            <person name="Looney B."/>
            <person name="Konkel Z."/>
            <person name="Slot J.C."/>
            <person name="Sakamoto Y."/>
            <person name="Steenwyk J.L."/>
            <person name="Rokas A."/>
            <person name="Carro J."/>
            <person name="Camarero S."/>
            <person name="Ferreira P."/>
            <person name="Molpeceres G."/>
            <person name="Ruiz-Duenas F.J."/>
            <person name="Serrano A."/>
            <person name="Henrissat B."/>
            <person name="Drula E."/>
            <person name="Hughes K.W."/>
            <person name="Mata J.L."/>
            <person name="Ishikawa N.K."/>
            <person name="Vargas-Isla R."/>
            <person name="Ushijima S."/>
            <person name="Smith C.A."/>
            <person name="Ahrendt S."/>
            <person name="Andreopoulos W."/>
            <person name="He G."/>
            <person name="Labutti K."/>
            <person name="Lipzen A."/>
            <person name="Ng V."/>
            <person name="Sandor L."/>
            <person name="Barry K."/>
            <person name="Martinez A.T."/>
            <person name="Xiao Y."/>
            <person name="Gibbons J.G."/>
            <person name="Terashima K."/>
            <person name="Hibbett D.S."/>
            <person name="Grigoriev I.V."/>
        </authorList>
    </citation>
    <scope>NUCLEOTIDE SEQUENCE</scope>
    <source>
        <strain evidence="1">Sp2 HRB7682 ss15</strain>
    </source>
</reference>